<name>A0AAW0CR73_9AGAR</name>
<sequence>MDSSFYDFNAAAQLLAKVVDKRSAVTGNSQLAGIAQAAYWPSDVQIVEAGTPKAYRLVSYDDGQPEELVFRLQGVLVAKEMPPVEKPLGSRNTKAKHLGQKIVVAGLGDSSFQEAIQALEIVDSMIGRYVGPANLESHNIATTFREQGAIQVSNRYFTPSSLARRNGETPISFGEDVDPKGHLKAIGGDNYCHISENQTPYYYLTKLDNGEFKAQKCSPRLFQLGDLVEVSLSLLGVLINPKLNKYKMVATMRGLVLLDGSITERANSQLKTQNLKIKAPALKLKRNLDIIDEGQEGMDTDNKTS</sequence>
<evidence type="ECO:0000313" key="1">
    <source>
        <dbReference type="EMBL" id="KAK7040669.1"/>
    </source>
</evidence>
<reference evidence="1 2" key="1">
    <citation type="submission" date="2024-01" db="EMBL/GenBank/DDBJ databases">
        <title>A draft genome for a cacao thread blight-causing isolate of Paramarasmius palmivorus.</title>
        <authorList>
            <person name="Baruah I.K."/>
            <person name="Bukari Y."/>
            <person name="Amoako-Attah I."/>
            <person name="Meinhardt L.W."/>
            <person name="Bailey B.A."/>
            <person name="Cohen S.P."/>
        </authorList>
    </citation>
    <scope>NUCLEOTIDE SEQUENCE [LARGE SCALE GENOMIC DNA]</scope>
    <source>
        <strain evidence="1 2">GH-12</strain>
    </source>
</reference>
<keyword evidence="2" id="KW-1185">Reference proteome</keyword>
<proteinExistence type="predicted"/>
<comment type="caution">
    <text evidence="1">The sequence shown here is derived from an EMBL/GenBank/DDBJ whole genome shotgun (WGS) entry which is preliminary data.</text>
</comment>
<gene>
    <name evidence="1" type="ORF">VNI00_009575</name>
</gene>
<organism evidence="1 2">
    <name type="scientific">Paramarasmius palmivorus</name>
    <dbReference type="NCBI Taxonomy" id="297713"/>
    <lineage>
        <taxon>Eukaryota</taxon>
        <taxon>Fungi</taxon>
        <taxon>Dikarya</taxon>
        <taxon>Basidiomycota</taxon>
        <taxon>Agaricomycotina</taxon>
        <taxon>Agaricomycetes</taxon>
        <taxon>Agaricomycetidae</taxon>
        <taxon>Agaricales</taxon>
        <taxon>Marasmiineae</taxon>
        <taxon>Marasmiaceae</taxon>
        <taxon>Paramarasmius</taxon>
    </lineage>
</organism>
<accession>A0AAW0CR73</accession>
<dbReference type="AlphaFoldDB" id="A0AAW0CR73"/>
<dbReference type="EMBL" id="JAYKXP010000036">
    <property type="protein sequence ID" value="KAK7040669.1"/>
    <property type="molecule type" value="Genomic_DNA"/>
</dbReference>
<protein>
    <submittedName>
        <fullName evidence="1">Uncharacterized protein</fullName>
    </submittedName>
</protein>
<evidence type="ECO:0000313" key="2">
    <source>
        <dbReference type="Proteomes" id="UP001383192"/>
    </source>
</evidence>
<dbReference type="Proteomes" id="UP001383192">
    <property type="component" value="Unassembled WGS sequence"/>
</dbReference>